<evidence type="ECO:0000313" key="1">
    <source>
        <dbReference type="EMBL" id="OBS81627.1"/>
    </source>
</evidence>
<protein>
    <submittedName>
        <fullName evidence="1">Uncharacterized protein</fullName>
    </submittedName>
</protein>
<dbReference type="AlphaFoldDB" id="A0A1A6HV56"/>
<gene>
    <name evidence="1" type="ORF">A6R68_20174</name>
</gene>
<sequence length="187" mass="21369">MDATTAPHLIPPEMPQYGEDNHIFEMMQNMLEQLLIHQPADPIPFMINHLRRNNDNEWTVIHVSLLHGEESFRLHRVPKVVILGPPASGKTTIAMWLCKHLNSNLITKENLLEREVSSLAQEAKNHYQTYKTEERAVICTVCNIVVQASEEGEEASISIPQRRIPNSMLVGLVQERLSEDDCLKRES</sequence>
<dbReference type="OrthoDB" id="522106at2759"/>
<dbReference type="InterPro" id="IPR027417">
    <property type="entry name" value="P-loop_NTPase"/>
</dbReference>
<name>A0A1A6HV56_NEOLE</name>
<accession>A0A1A6HV56</accession>
<comment type="caution">
    <text evidence="1">The sequence shown here is derived from an EMBL/GenBank/DDBJ whole genome shotgun (WGS) entry which is preliminary data.</text>
</comment>
<dbReference type="SUPFAM" id="SSF52540">
    <property type="entry name" value="P-loop containing nucleoside triphosphate hydrolases"/>
    <property type="match status" value="1"/>
</dbReference>
<organism evidence="1 2">
    <name type="scientific">Neotoma lepida</name>
    <name type="common">Desert woodrat</name>
    <dbReference type="NCBI Taxonomy" id="56216"/>
    <lineage>
        <taxon>Eukaryota</taxon>
        <taxon>Metazoa</taxon>
        <taxon>Chordata</taxon>
        <taxon>Craniata</taxon>
        <taxon>Vertebrata</taxon>
        <taxon>Euteleostomi</taxon>
        <taxon>Mammalia</taxon>
        <taxon>Eutheria</taxon>
        <taxon>Euarchontoglires</taxon>
        <taxon>Glires</taxon>
        <taxon>Rodentia</taxon>
        <taxon>Myomorpha</taxon>
        <taxon>Muroidea</taxon>
        <taxon>Cricetidae</taxon>
        <taxon>Neotominae</taxon>
        <taxon>Neotoma</taxon>
    </lineage>
</organism>
<dbReference type="Proteomes" id="UP000092124">
    <property type="component" value="Unassembled WGS sequence"/>
</dbReference>
<dbReference type="EMBL" id="LZPO01010359">
    <property type="protein sequence ID" value="OBS81627.1"/>
    <property type="molecule type" value="Genomic_DNA"/>
</dbReference>
<evidence type="ECO:0000313" key="2">
    <source>
        <dbReference type="Proteomes" id="UP000092124"/>
    </source>
</evidence>
<dbReference type="STRING" id="56216.A0A1A6HV56"/>
<reference evidence="1 2" key="1">
    <citation type="submission" date="2016-06" db="EMBL/GenBank/DDBJ databases">
        <title>The Draft Genome Sequence and Annotation of the Desert Woodrat Neotoma lepida.</title>
        <authorList>
            <person name="Campbell M."/>
            <person name="Oakeson K.F."/>
            <person name="Yandell M."/>
            <person name="Halpert J.R."/>
            <person name="Dearing D."/>
        </authorList>
    </citation>
    <scope>NUCLEOTIDE SEQUENCE [LARGE SCALE GENOMIC DNA]</scope>
    <source>
        <strain evidence="1">417</strain>
        <tissue evidence="1">Liver</tissue>
    </source>
</reference>
<proteinExistence type="predicted"/>
<dbReference type="Gene3D" id="3.40.50.300">
    <property type="entry name" value="P-loop containing nucleotide triphosphate hydrolases"/>
    <property type="match status" value="1"/>
</dbReference>
<keyword evidence="2" id="KW-1185">Reference proteome</keyword>
<dbReference type="CDD" id="cd22979">
    <property type="entry name" value="DD_AK8"/>
    <property type="match status" value="1"/>
</dbReference>